<dbReference type="AlphaFoldDB" id="A0A071KQ95"/>
<dbReference type="RefSeq" id="WP_003094873.1">
    <property type="nucleotide sequence ID" value="NZ_AP014622.1"/>
</dbReference>
<reference evidence="2" key="3">
    <citation type="submission" date="2023-10" db="EMBL/GenBank/DDBJ databases">
        <title>Pathogen: clinical or host-associated sample.</title>
        <authorList>
            <person name="Hergert J."/>
            <person name="Casey R."/>
            <person name="Wagner J."/>
            <person name="Young E.L."/>
            <person name="Oakeson K.F."/>
        </authorList>
    </citation>
    <scope>NUCLEOTIDE SEQUENCE</scope>
    <source>
        <strain evidence="2">2021CK-01020</strain>
    </source>
</reference>
<reference evidence="1 3" key="1">
    <citation type="submission" date="2019-11" db="EMBL/GenBank/DDBJ databases">
        <title>Genomes of ocular Pseudomonas aeruginosa isolates.</title>
        <authorList>
            <person name="Khan M."/>
            <person name="Rice S.A."/>
            <person name="Willcox M.D.P."/>
            <person name="Stapleton F."/>
        </authorList>
    </citation>
    <scope>NUCLEOTIDE SEQUENCE [LARGE SCALE GENOMIC DNA]</scope>
    <source>
        <strain evidence="1 3">PA221</strain>
    </source>
</reference>
<sequence length="84" mass="9746">MPLEQHPLSREFPDFHAELKQLHGNDAHFTRLATDYESLDKRIYEVEGGREPLDDLALQGLKQQRVQLKDEIAERLRKANGKGH</sequence>
<evidence type="ECO:0000313" key="2">
    <source>
        <dbReference type="EMBL" id="WOS77049.1"/>
    </source>
</evidence>
<dbReference type="Proteomes" id="UP001297540">
    <property type="component" value="Chromosome"/>
</dbReference>
<dbReference type="Gene3D" id="6.10.280.50">
    <property type="match status" value="1"/>
</dbReference>
<dbReference type="Proteomes" id="UP000433532">
    <property type="component" value="Unassembled WGS sequence"/>
</dbReference>
<protein>
    <submittedName>
        <fullName evidence="1">DUF465 domain-containing protein</fullName>
    </submittedName>
    <submittedName>
        <fullName evidence="2">YdcH family protein</fullName>
    </submittedName>
</protein>
<organism evidence="1 3">
    <name type="scientific">Pseudomonas aeruginosa</name>
    <dbReference type="NCBI Taxonomy" id="287"/>
    <lineage>
        <taxon>Bacteria</taxon>
        <taxon>Pseudomonadati</taxon>
        <taxon>Pseudomonadota</taxon>
        <taxon>Gammaproteobacteria</taxon>
        <taxon>Pseudomonadales</taxon>
        <taxon>Pseudomonadaceae</taxon>
        <taxon>Pseudomonas</taxon>
    </lineage>
</organism>
<dbReference type="EMBL" id="WOAD01000012">
    <property type="protein sequence ID" value="MUI36514.1"/>
    <property type="molecule type" value="Genomic_DNA"/>
</dbReference>
<evidence type="ECO:0000313" key="3">
    <source>
        <dbReference type="Proteomes" id="UP000433532"/>
    </source>
</evidence>
<dbReference type="InterPro" id="IPR038444">
    <property type="entry name" value="DUF465_sf"/>
</dbReference>
<accession>A0A071KQ95</accession>
<evidence type="ECO:0000313" key="1">
    <source>
        <dbReference type="EMBL" id="MUI36514.1"/>
    </source>
</evidence>
<dbReference type="InterPro" id="IPR007420">
    <property type="entry name" value="DUF465"/>
</dbReference>
<reference evidence="2" key="2">
    <citation type="submission" date="2023-06" db="EMBL/GenBank/DDBJ databases">
        <authorList>
            <consortium name="Clinical and Environmental Microbiology Branch: Whole genome sequencing antimicrobial resistance pathogens in the healthcare setting"/>
        </authorList>
    </citation>
    <scope>NUCLEOTIDE SEQUENCE</scope>
    <source>
        <strain evidence="2">2021CK-01020</strain>
    </source>
</reference>
<name>A0A071KQ95_PSEAI</name>
<proteinExistence type="predicted"/>
<gene>
    <name evidence="1" type="ORF">GNQ48_16005</name>
    <name evidence="2" type="ORF">L4V69_31930</name>
</gene>
<dbReference type="Pfam" id="PF04325">
    <property type="entry name" value="DUF465"/>
    <property type="match status" value="1"/>
</dbReference>
<dbReference type="KEGG" id="paeb:NCGM1900_2454"/>
<dbReference type="EMBL" id="CP136986">
    <property type="protein sequence ID" value="WOS77049.1"/>
    <property type="molecule type" value="Genomic_DNA"/>
</dbReference>